<feature type="transmembrane region" description="Helical" evidence="11">
    <location>
        <begin position="6"/>
        <end position="26"/>
    </location>
</feature>
<evidence type="ECO:0000256" key="8">
    <source>
        <dbReference type="ARBA" id="ARBA00022989"/>
    </source>
</evidence>
<dbReference type="SMART" id="SM01323">
    <property type="entry name" value="YajC"/>
    <property type="match status" value="1"/>
</dbReference>
<dbReference type="PANTHER" id="PTHR33909">
    <property type="entry name" value="SEC TRANSLOCON ACCESSORY COMPLEX SUBUNIT YAJC"/>
    <property type="match status" value="1"/>
</dbReference>
<dbReference type="AlphaFoldDB" id="A0A520MGN6"/>
<evidence type="ECO:0000256" key="2">
    <source>
        <dbReference type="ARBA" id="ARBA00006742"/>
    </source>
</evidence>
<dbReference type="InterPro" id="IPR003849">
    <property type="entry name" value="Preprotein_translocase_YajC"/>
</dbReference>
<keyword evidence="4" id="KW-0813">Transport</keyword>
<accession>A0A520MGN6</accession>
<dbReference type="EMBL" id="SHBI01000019">
    <property type="protein sequence ID" value="RZO20374.1"/>
    <property type="molecule type" value="Genomic_DNA"/>
</dbReference>
<keyword evidence="9" id="KW-0811">Translocation</keyword>
<evidence type="ECO:0000256" key="6">
    <source>
        <dbReference type="ARBA" id="ARBA00022692"/>
    </source>
</evidence>
<dbReference type="GO" id="GO:0015031">
    <property type="term" value="P:protein transport"/>
    <property type="evidence" value="ECO:0007669"/>
    <property type="project" value="UniProtKB-KW"/>
</dbReference>
<keyword evidence="6 11" id="KW-0812">Transmembrane</keyword>
<evidence type="ECO:0000313" key="13">
    <source>
        <dbReference type="Proteomes" id="UP000315782"/>
    </source>
</evidence>
<evidence type="ECO:0000256" key="3">
    <source>
        <dbReference type="ARBA" id="ARBA00014962"/>
    </source>
</evidence>
<evidence type="ECO:0000313" key="12">
    <source>
        <dbReference type="EMBL" id="RZO20374.1"/>
    </source>
</evidence>
<dbReference type="GO" id="GO:0005886">
    <property type="term" value="C:plasma membrane"/>
    <property type="evidence" value="ECO:0007669"/>
    <property type="project" value="UniProtKB-SubCell"/>
</dbReference>
<evidence type="ECO:0000256" key="10">
    <source>
        <dbReference type="ARBA" id="ARBA00023136"/>
    </source>
</evidence>
<sequence length="98" mass="10867">MDAAQPSLLQPLIFLGFFMILIYFMMIRPQNKRNAEITQMLSKIEKGSEIIAAGGILGKVTDVKELYVSIEISENNIIKLQKTAIASLLPKGTIDSIK</sequence>
<comment type="similarity">
    <text evidence="2">Belongs to the YajC family.</text>
</comment>
<evidence type="ECO:0000256" key="4">
    <source>
        <dbReference type="ARBA" id="ARBA00022448"/>
    </source>
</evidence>
<evidence type="ECO:0000256" key="5">
    <source>
        <dbReference type="ARBA" id="ARBA00022475"/>
    </source>
</evidence>
<evidence type="ECO:0000256" key="11">
    <source>
        <dbReference type="SAM" id="Phobius"/>
    </source>
</evidence>
<protein>
    <recommendedName>
        <fullName evidence="3">Sec translocon accessory complex subunit YajC</fullName>
    </recommendedName>
</protein>
<dbReference type="Proteomes" id="UP000315782">
    <property type="component" value="Unassembled WGS sequence"/>
</dbReference>
<keyword evidence="7" id="KW-0653">Protein transport</keyword>
<dbReference type="NCBIfam" id="TIGR00739">
    <property type="entry name" value="yajC"/>
    <property type="match status" value="1"/>
</dbReference>
<dbReference type="Pfam" id="PF02699">
    <property type="entry name" value="YajC"/>
    <property type="match status" value="1"/>
</dbReference>
<proteinExistence type="inferred from homology"/>
<keyword evidence="5" id="KW-1003">Cell membrane</keyword>
<evidence type="ECO:0000256" key="7">
    <source>
        <dbReference type="ARBA" id="ARBA00022927"/>
    </source>
</evidence>
<name>A0A520MGN6_9GAMM</name>
<keyword evidence="10 11" id="KW-0472">Membrane</keyword>
<dbReference type="PANTHER" id="PTHR33909:SF1">
    <property type="entry name" value="SEC TRANSLOCON ACCESSORY COMPLEX SUBUNIT YAJC"/>
    <property type="match status" value="1"/>
</dbReference>
<comment type="subcellular location">
    <subcellularLocation>
        <location evidence="1">Cell membrane</location>
        <topology evidence="1">Single-pass membrane protein</topology>
    </subcellularLocation>
</comment>
<comment type="caution">
    <text evidence="12">The sequence shown here is derived from an EMBL/GenBank/DDBJ whole genome shotgun (WGS) entry which is preliminary data.</text>
</comment>
<gene>
    <name evidence="12" type="primary">yajC</name>
    <name evidence="12" type="ORF">EVA96_02885</name>
</gene>
<organism evidence="12 13">
    <name type="scientific">SAR86 cluster bacterium</name>
    <dbReference type="NCBI Taxonomy" id="2030880"/>
    <lineage>
        <taxon>Bacteria</taxon>
        <taxon>Pseudomonadati</taxon>
        <taxon>Pseudomonadota</taxon>
        <taxon>Gammaproteobacteria</taxon>
        <taxon>SAR86 cluster</taxon>
    </lineage>
</organism>
<keyword evidence="8 11" id="KW-1133">Transmembrane helix</keyword>
<evidence type="ECO:0000256" key="1">
    <source>
        <dbReference type="ARBA" id="ARBA00004162"/>
    </source>
</evidence>
<reference evidence="12 13" key="1">
    <citation type="submission" date="2019-02" db="EMBL/GenBank/DDBJ databases">
        <title>Prokaryotic population dynamics and viral predation in marine succession experiment using metagenomics: the confinement effect.</title>
        <authorList>
            <person name="Haro-Moreno J.M."/>
            <person name="Rodriguez-Valera F."/>
            <person name="Lopez-Perez M."/>
        </authorList>
    </citation>
    <scope>NUCLEOTIDE SEQUENCE [LARGE SCALE GENOMIC DNA]</scope>
    <source>
        <strain evidence="12">MED-G163</strain>
    </source>
</reference>
<evidence type="ECO:0000256" key="9">
    <source>
        <dbReference type="ARBA" id="ARBA00023010"/>
    </source>
</evidence>
<dbReference type="PRINTS" id="PR01853">
    <property type="entry name" value="YAJCTRNLCASE"/>
</dbReference>